<feature type="region of interest" description="Disordered" evidence="1">
    <location>
        <begin position="127"/>
        <end position="168"/>
    </location>
</feature>
<proteinExistence type="predicted"/>
<evidence type="ECO:0000313" key="3">
    <source>
        <dbReference type="Proteomes" id="UP000799440"/>
    </source>
</evidence>
<feature type="compositionally biased region" description="Polar residues" evidence="1">
    <location>
        <begin position="158"/>
        <end position="168"/>
    </location>
</feature>
<keyword evidence="3" id="KW-1185">Reference proteome</keyword>
<feature type="region of interest" description="Disordered" evidence="1">
    <location>
        <begin position="81"/>
        <end position="115"/>
    </location>
</feature>
<dbReference type="Proteomes" id="UP000799440">
    <property type="component" value="Unassembled WGS sequence"/>
</dbReference>
<dbReference type="AlphaFoldDB" id="A0A6A6VRU0"/>
<name>A0A6A6VRU0_9PLEO</name>
<sequence>MFDATLSDIRRCSGCRLHAPPHPVVYTLRGSSSNPESLASFEDIDGERCVDNHGKTKLGLGMAGVWRLDRALAVWGAGVDDARPRSAAPETAPHINNNPTRTRHQQESEEKDDARCPKLLQDFTIARRPAWPHVPRHTGQVPPGSRFRSRQAQLPAIPTSQSKACSAD</sequence>
<feature type="compositionally biased region" description="Basic and acidic residues" evidence="1">
    <location>
        <begin position="104"/>
        <end position="115"/>
    </location>
</feature>
<reference evidence="2" key="1">
    <citation type="journal article" date="2020" name="Stud. Mycol.">
        <title>101 Dothideomycetes genomes: a test case for predicting lifestyles and emergence of pathogens.</title>
        <authorList>
            <person name="Haridas S."/>
            <person name="Albert R."/>
            <person name="Binder M."/>
            <person name="Bloem J."/>
            <person name="Labutti K."/>
            <person name="Salamov A."/>
            <person name="Andreopoulos B."/>
            <person name="Baker S."/>
            <person name="Barry K."/>
            <person name="Bills G."/>
            <person name="Bluhm B."/>
            <person name="Cannon C."/>
            <person name="Castanera R."/>
            <person name="Culley D."/>
            <person name="Daum C."/>
            <person name="Ezra D."/>
            <person name="Gonzalez J."/>
            <person name="Henrissat B."/>
            <person name="Kuo A."/>
            <person name="Liang C."/>
            <person name="Lipzen A."/>
            <person name="Lutzoni F."/>
            <person name="Magnuson J."/>
            <person name="Mondo S."/>
            <person name="Nolan M."/>
            <person name="Ohm R."/>
            <person name="Pangilinan J."/>
            <person name="Park H.-J."/>
            <person name="Ramirez L."/>
            <person name="Alfaro M."/>
            <person name="Sun H."/>
            <person name="Tritt A."/>
            <person name="Yoshinaga Y."/>
            <person name="Zwiers L.-H."/>
            <person name="Turgeon B."/>
            <person name="Goodwin S."/>
            <person name="Spatafora J."/>
            <person name="Crous P."/>
            <person name="Grigoriev I."/>
        </authorList>
    </citation>
    <scope>NUCLEOTIDE SEQUENCE</scope>
    <source>
        <strain evidence="2">CBS 119925</strain>
    </source>
</reference>
<accession>A0A6A6VRU0</accession>
<protein>
    <submittedName>
        <fullName evidence="2">Uncharacterized protein</fullName>
    </submittedName>
</protein>
<evidence type="ECO:0000256" key="1">
    <source>
        <dbReference type="SAM" id="MobiDB-lite"/>
    </source>
</evidence>
<dbReference type="EMBL" id="MU006561">
    <property type="protein sequence ID" value="KAF2751981.1"/>
    <property type="molecule type" value="Genomic_DNA"/>
</dbReference>
<organism evidence="2 3">
    <name type="scientific">Sporormia fimetaria CBS 119925</name>
    <dbReference type="NCBI Taxonomy" id="1340428"/>
    <lineage>
        <taxon>Eukaryota</taxon>
        <taxon>Fungi</taxon>
        <taxon>Dikarya</taxon>
        <taxon>Ascomycota</taxon>
        <taxon>Pezizomycotina</taxon>
        <taxon>Dothideomycetes</taxon>
        <taxon>Pleosporomycetidae</taxon>
        <taxon>Pleosporales</taxon>
        <taxon>Sporormiaceae</taxon>
        <taxon>Sporormia</taxon>
    </lineage>
</organism>
<gene>
    <name evidence="2" type="ORF">M011DRAFT_11769</name>
</gene>
<evidence type="ECO:0000313" key="2">
    <source>
        <dbReference type="EMBL" id="KAF2751981.1"/>
    </source>
</evidence>